<feature type="active site" evidence="4">
    <location>
        <position position="266"/>
    </location>
</feature>
<comment type="caution">
    <text evidence="10">The sequence shown here is derived from an EMBL/GenBank/DDBJ whole genome shotgun (WGS) entry which is preliminary data.</text>
</comment>
<evidence type="ECO:0000256" key="7">
    <source>
        <dbReference type="SAM" id="Phobius"/>
    </source>
</evidence>
<evidence type="ECO:0000256" key="6">
    <source>
        <dbReference type="SAM" id="MobiDB-lite"/>
    </source>
</evidence>
<name>A0A2P4X3T8_9STRA</name>
<keyword evidence="2 5" id="KW-0645">Protease</keyword>
<dbReference type="InterPro" id="IPR001461">
    <property type="entry name" value="Aspartic_peptidase_A1"/>
</dbReference>
<dbReference type="EMBL" id="NCKW01016919">
    <property type="protein sequence ID" value="POM60198.1"/>
    <property type="molecule type" value="Genomic_DNA"/>
</dbReference>
<feature type="transmembrane region" description="Helical" evidence="7">
    <location>
        <begin position="827"/>
        <end position="853"/>
    </location>
</feature>
<feature type="transmembrane region" description="Helical" evidence="7">
    <location>
        <begin position="465"/>
        <end position="487"/>
    </location>
</feature>
<evidence type="ECO:0000256" key="5">
    <source>
        <dbReference type="RuleBase" id="RU000454"/>
    </source>
</evidence>
<feature type="transmembrane region" description="Helical" evidence="7">
    <location>
        <begin position="640"/>
        <end position="659"/>
    </location>
</feature>
<evidence type="ECO:0000313" key="11">
    <source>
        <dbReference type="Proteomes" id="UP000237271"/>
    </source>
</evidence>
<dbReference type="CDD" id="cd05471">
    <property type="entry name" value="pepsin_like"/>
    <property type="match status" value="1"/>
</dbReference>
<feature type="domain" description="Peptidase A1" evidence="9">
    <location>
        <begin position="32"/>
        <end position="421"/>
    </location>
</feature>
<dbReference type="PANTHER" id="PTHR47966:SF51">
    <property type="entry name" value="BETA-SITE APP-CLEAVING ENZYME, ISOFORM A-RELATED"/>
    <property type="match status" value="1"/>
</dbReference>
<evidence type="ECO:0000313" key="10">
    <source>
        <dbReference type="EMBL" id="POM60198.1"/>
    </source>
</evidence>
<dbReference type="PRINTS" id="PR00792">
    <property type="entry name" value="PEPSIN"/>
</dbReference>
<keyword evidence="7" id="KW-0812">Transmembrane</keyword>
<protein>
    <submittedName>
        <fullName evidence="10">Cathepsin-like aspartic protease A1</fullName>
    </submittedName>
</protein>
<dbReference type="InterPro" id="IPR021109">
    <property type="entry name" value="Peptidase_aspartic_dom_sf"/>
</dbReference>
<dbReference type="Pfam" id="PF00026">
    <property type="entry name" value="Asp"/>
    <property type="match status" value="1"/>
</dbReference>
<feature type="compositionally biased region" description="Polar residues" evidence="6">
    <location>
        <begin position="512"/>
        <end position="531"/>
    </location>
</feature>
<sequence>MARRLALSLLAVGVSASELLRIPLENFDQMQFFGSIGVGSPPQRFQVIFDTGSSDIWLPETKCVDCAGSRRYHAAVSRSHVALDEPFRLEYGSGNASGRVVREQISLFGDAPDEIVTLSNVHMGSASKTTKRLQRFQADGIVGLGLEALALITKPSLLQSDPRLKRFSIYINPLPGALPSAQLIFGGVDDSLPVAHVLQAERAQVHWHHFPLVRYPSSRRTHGFWAIRLHRLSVGNVESQTHSSSQQLAESGEGIVAISAAVAIVDSGTSLLLLPRRAFDATIAEIQQHLRVHHDRELRADPHAVSGYACADCSAEMFPALRFSFVLEETSINAQATTQTLVLQGTDYARCDDFICAPQLDVHALFTSKKTKIKVPIPAASAMTTNVQHGKEHEEIVVLGVAFLRAYYVQFDSERKTVGFACIDTSPAGNVCSGGWTPTLQFHSAHFSDAETSAWRAGWVFWSRVYLGIGVLLLLVAFALLWLILVVPSSDVEKVLDWFCGPSDKSRRRQQQAESKVTATRRSSYEMSENGLSCDCNEADDAAEPDSEPESPRAVSATPSRRKNGREFRSHFTSPSAGMELLNKICLFGARHCFYTQSAAAGAAYCYAAVLAYTLSVSIQRARLGEHGHATHLLPVKRMRWFPTFLSFAYFSRIAWLVLSNMHMFQWVEGSAPAFRYEHMVFVTPLLPTDIDIYVLGVTSFGKLATLLYFSAFTLLLRFWEDVRVQARRAEKPLARVAANQSVIAEYTRGAGAQRSGRSRKLFLVANVWIYLVECALLVLKTLFPGQKMVLFEMEYGFVALCFFLLAVMLARCALQLRAVLLKIEFSSLAATIASRLSLIGAVSSLLFFYRSLLLLFSMPAIDVFDPHVSNPWLFYAIPELIPGALVIYMMNVKRQHQPSPPPWGITKADEQTPLLQELRSLSTDLPQFRGQELHI</sequence>
<dbReference type="Gene3D" id="2.40.70.10">
    <property type="entry name" value="Acid Proteases"/>
    <property type="match status" value="2"/>
</dbReference>
<organism evidence="10 11">
    <name type="scientific">Phytophthora palmivora</name>
    <dbReference type="NCBI Taxonomy" id="4796"/>
    <lineage>
        <taxon>Eukaryota</taxon>
        <taxon>Sar</taxon>
        <taxon>Stramenopiles</taxon>
        <taxon>Oomycota</taxon>
        <taxon>Peronosporomycetes</taxon>
        <taxon>Peronosporales</taxon>
        <taxon>Peronosporaceae</taxon>
        <taxon>Phytophthora</taxon>
    </lineage>
</organism>
<evidence type="ECO:0000256" key="2">
    <source>
        <dbReference type="ARBA" id="ARBA00022670"/>
    </source>
</evidence>
<feature type="transmembrane region" description="Helical" evidence="7">
    <location>
        <begin position="693"/>
        <end position="720"/>
    </location>
</feature>
<dbReference type="PROSITE" id="PS51767">
    <property type="entry name" value="PEPTIDASE_A1"/>
    <property type="match status" value="1"/>
</dbReference>
<dbReference type="Proteomes" id="UP000237271">
    <property type="component" value="Unassembled WGS sequence"/>
</dbReference>
<feature type="compositionally biased region" description="Acidic residues" evidence="6">
    <location>
        <begin position="537"/>
        <end position="549"/>
    </location>
</feature>
<reference evidence="10 11" key="1">
    <citation type="journal article" date="2017" name="Genome Biol. Evol.">
        <title>Phytophthora megakarya and P. palmivora, closely related causal agents of cacao black pod rot, underwent increases in genome sizes and gene numbers by different mechanisms.</title>
        <authorList>
            <person name="Ali S.S."/>
            <person name="Shao J."/>
            <person name="Lary D.J."/>
            <person name="Kronmiller B."/>
            <person name="Shen D."/>
            <person name="Strem M.D."/>
            <person name="Amoako-Attah I."/>
            <person name="Akrofi A.Y."/>
            <person name="Begoude B.A."/>
            <person name="Ten Hoopen G.M."/>
            <person name="Coulibaly K."/>
            <person name="Kebe B.I."/>
            <person name="Melnick R.L."/>
            <person name="Guiltinan M.J."/>
            <person name="Tyler B.M."/>
            <person name="Meinhardt L.W."/>
            <person name="Bailey B.A."/>
        </authorList>
    </citation>
    <scope>NUCLEOTIDE SEQUENCE [LARGE SCALE GENOMIC DNA]</scope>
    <source>
        <strain evidence="11">sbr112.9</strain>
    </source>
</reference>
<feature type="transmembrane region" description="Helical" evidence="7">
    <location>
        <begin position="796"/>
        <end position="815"/>
    </location>
</feature>
<evidence type="ECO:0000259" key="9">
    <source>
        <dbReference type="PROSITE" id="PS51767"/>
    </source>
</evidence>
<evidence type="ECO:0000256" key="3">
    <source>
        <dbReference type="ARBA" id="ARBA00022750"/>
    </source>
</evidence>
<keyword evidence="11" id="KW-1185">Reference proteome</keyword>
<dbReference type="SUPFAM" id="SSF50630">
    <property type="entry name" value="Acid proteases"/>
    <property type="match status" value="1"/>
</dbReference>
<dbReference type="PROSITE" id="PS00141">
    <property type="entry name" value="ASP_PROTEASE"/>
    <property type="match status" value="2"/>
</dbReference>
<accession>A0A2P4X3T8</accession>
<dbReference type="InterPro" id="IPR001969">
    <property type="entry name" value="Aspartic_peptidase_AS"/>
</dbReference>
<comment type="similarity">
    <text evidence="1 5">Belongs to the peptidase A1 family.</text>
</comment>
<evidence type="ECO:0000256" key="8">
    <source>
        <dbReference type="SAM" id="SignalP"/>
    </source>
</evidence>
<dbReference type="InterPro" id="IPR033121">
    <property type="entry name" value="PEPTIDASE_A1"/>
</dbReference>
<dbReference type="InterPro" id="IPR034164">
    <property type="entry name" value="Pepsin-like_dom"/>
</dbReference>
<keyword evidence="7" id="KW-1133">Transmembrane helix</keyword>
<gene>
    <name evidence="10" type="ORF">PHPALM_30972</name>
</gene>
<dbReference type="OrthoDB" id="771136at2759"/>
<proteinExistence type="inferred from homology"/>
<feature type="chain" id="PRO_5015122328" evidence="8">
    <location>
        <begin position="17"/>
        <end position="936"/>
    </location>
</feature>
<keyword evidence="8" id="KW-0732">Signal</keyword>
<evidence type="ECO:0000256" key="4">
    <source>
        <dbReference type="PIRSR" id="PIRSR601461-1"/>
    </source>
</evidence>
<dbReference type="AlphaFoldDB" id="A0A2P4X3T8"/>
<keyword evidence="3 5" id="KW-0064">Aspartyl protease</keyword>
<feature type="transmembrane region" description="Helical" evidence="7">
    <location>
        <begin position="762"/>
        <end position="784"/>
    </location>
</feature>
<keyword evidence="5" id="KW-0378">Hydrolase</keyword>
<feature type="signal peptide" evidence="8">
    <location>
        <begin position="1"/>
        <end position="16"/>
    </location>
</feature>
<feature type="transmembrane region" description="Helical" evidence="7">
    <location>
        <begin position="873"/>
        <end position="891"/>
    </location>
</feature>
<dbReference type="GO" id="GO:0004190">
    <property type="term" value="F:aspartic-type endopeptidase activity"/>
    <property type="evidence" value="ECO:0007669"/>
    <property type="project" value="UniProtKB-KW"/>
</dbReference>
<dbReference type="PANTHER" id="PTHR47966">
    <property type="entry name" value="BETA-SITE APP-CLEAVING ENZYME, ISOFORM A-RELATED"/>
    <property type="match status" value="1"/>
</dbReference>
<dbReference type="GO" id="GO:0006508">
    <property type="term" value="P:proteolysis"/>
    <property type="evidence" value="ECO:0007669"/>
    <property type="project" value="UniProtKB-KW"/>
</dbReference>
<evidence type="ECO:0000256" key="1">
    <source>
        <dbReference type="ARBA" id="ARBA00007447"/>
    </source>
</evidence>
<keyword evidence="7" id="KW-0472">Membrane</keyword>
<feature type="active site" evidence="4">
    <location>
        <position position="50"/>
    </location>
</feature>
<feature type="region of interest" description="Disordered" evidence="6">
    <location>
        <begin position="509"/>
        <end position="571"/>
    </location>
</feature>